<organism evidence="1 2">
    <name type="scientific">Polarella glacialis</name>
    <name type="common">Dinoflagellate</name>
    <dbReference type="NCBI Taxonomy" id="89957"/>
    <lineage>
        <taxon>Eukaryota</taxon>
        <taxon>Sar</taxon>
        <taxon>Alveolata</taxon>
        <taxon>Dinophyceae</taxon>
        <taxon>Suessiales</taxon>
        <taxon>Suessiaceae</taxon>
        <taxon>Polarella</taxon>
    </lineage>
</organism>
<evidence type="ECO:0000313" key="2">
    <source>
        <dbReference type="Proteomes" id="UP000654075"/>
    </source>
</evidence>
<dbReference type="OMA" id="NVECEQP"/>
<protein>
    <recommendedName>
        <fullName evidence="3">Reverse transcriptase domain-containing protein</fullName>
    </recommendedName>
</protein>
<comment type="caution">
    <text evidence="1">The sequence shown here is derived from an EMBL/GenBank/DDBJ whole genome shotgun (WGS) entry which is preliminary data.</text>
</comment>
<keyword evidence="2" id="KW-1185">Reference proteome</keyword>
<evidence type="ECO:0000313" key="1">
    <source>
        <dbReference type="EMBL" id="CAE8590741.1"/>
    </source>
</evidence>
<dbReference type="Proteomes" id="UP000654075">
    <property type="component" value="Unassembled WGS sequence"/>
</dbReference>
<evidence type="ECO:0008006" key="3">
    <source>
        <dbReference type="Google" id="ProtNLM"/>
    </source>
</evidence>
<reference evidence="1" key="1">
    <citation type="submission" date="2021-02" db="EMBL/GenBank/DDBJ databases">
        <authorList>
            <person name="Dougan E. K."/>
            <person name="Rhodes N."/>
            <person name="Thang M."/>
            <person name="Chan C."/>
        </authorList>
    </citation>
    <scope>NUCLEOTIDE SEQUENCE</scope>
</reference>
<gene>
    <name evidence="1" type="ORF">PGLA1383_LOCUS9458</name>
</gene>
<dbReference type="EMBL" id="CAJNNV010004430">
    <property type="protein sequence ID" value="CAE8590741.1"/>
    <property type="molecule type" value="Genomic_DNA"/>
</dbReference>
<dbReference type="AlphaFoldDB" id="A0A813DWJ9"/>
<accession>A0A813DWJ9</accession>
<proteinExistence type="predicted"/>
<sequence>MVDKMTKLLHRIPLLRQLDNLECNHNGYSKITDAKQVARWGWQLNILIAQGIEAHLKYVRNYDRTQILTDRPRDCTTGTLPHQNEMIVQIGHKQRPLRDAGDADWEFPVRAADALPLGVTEVLPRTPGIWPTTFEMNECNVECEQPEPPEDVPNYPSAAEREDRIEATYIQERALDPPFATAAKTTFHAERGKLEGRYSEKLRTIHDATVNKVNLWIRRHQPERTTAPGLFDLLYAIHYLHHMDTTRYTILKTDVTKAHRRMLIKQQDWKYMVAMIKVKYWINKVGTYGVASAQYHWGRLAALILRLLYYTFPDIAWAFVYVDDYLVLLPECCDHKLPLTILLFLTAL</sequence>
<name>A0A813DWJ9_POLGL</name>